<dbReference type="GO" id="GO:0005840">
    <property type="term" value="C:ribosome"/>
    <property type="evidence" value="ECO:0007669"/>
    <property type="project" value="UniProtKB-KW"/>
</dbReference>
<keyword evidence="8" id="KW-1185">Reference proteome</keyword>
<dbReference type="InterPro" id="IPR008991">
    <property type="entry name" value="Translation_prot_SH3-like_sf"/>
</dbReference>
<evidence type="ECO:0000256" key="4">
    <source>
        <dbReference type="ARBA" id="ARBA00035219"/>
    </source>
</evidence>
<proteinExistence type="inferred from homology"/>
<dbReference type="AlphaFoldDB" id="A0A0V8RUP8"/>
<dbReference type="GO" id="GO:0003735">
    <property type="term" value="F:structural constituent of ribosome"/>
    <property type="evidence" value="ECO:0007669"/>
    <property type="project" value="InterPro"/>
</dbReference>
<dbReference type="OrthoDB" id="6295at2157"/>
<dbReference type="Pfam" id="PF01157">
    <property type="entry name" value="Ribosomal_L21e"/>
    <property type="match status" value="1"/>
</dbReference>
<feature type="region of interest" description="Disordered" evidence="6">
    <location>
        <begin position="90"/>
        <end position="110"/>
    </location>
</feature>
<dbReference type="SUPFAM" id="SSF50104">
    <property type="entry name" value="Translation proteins SH3-like domain"/>
    <property type="match status" value="1"/>
</dbReference>
<dbReference type="Proteomes" id="UP000053352">
    <property type="component" value="Unassembled WGS sequence"/>
</dbReference>
<evidence type="ECO:0000256" key="3">
    <source>
        <dbReference type="ARBA" id="ARBA00023274"/>
    </source>
</evidence>
<dbReference type="InterPro" id="IPR022856">
    <property type="entry name" value="Ribosomal_eL21_arc"/>
</dbReference>
<keyword evidence="2 5" id="KW-0689">Ribosomal protein</keyword>
<protein>
    <recommendedName>
        <fullName evidence="4 5">Large ribosomal subunit protein eL21</fullName>
    </recommendedName>
</protein>
<gene>
    <name evidence="5" type="primary">rpl21e</name>
    <name evidence="7" type="ORF">CF15_02665</name>
</gene>
<comment type="caution">
    <text evidence="7">The sequence shown here is derived from an EMBL/GenBank/DDBJ whole genome shotgun (WGS) entry which is preliminary data.</text>
</comment>
<evidence type="ECO:0000256" key="5">
    <source>
        <dbReference type="HAMAP-Rule" id="MF_00369"/>
    </source>
</evidence>
<dbReference type="PANTHER" id="PTHR20981">
    <property type="entry name" value="60S RIBOSOMAL PROTEIN L21"/>
    <property type="match status" value="1"/>
</dbReference>
<name>A0A0V8RUP8_PYROC</name>
<reference evidence="7 8" key="1">
    <citation type="submission" date="2015-11" db="EMBL/GenBank/DDBJ databases">
        <title>Genome sequence of Pyrodictium occultum PL-19, a marine hyperthermophilic archaeon isolated from Volcano, Italy.</title>
        <authorList>
            <person name="Utturkar S."/>
            <person name="Huber H."/>
            <person name="Leptihn S."/>
            <person name="Brown S."/>
            <person name="Stetter K.O."/>
            <person name="Podar M."/>
        </authorList>
    </citation>
    <scope>NUCLEOTIDE SEQUENCE [LARGE SCALE GENOMIC DNA]</scope>
    <source>
        <strain evidence="7 8">PL-19</strain>
    </source>
</reference>
<comment type="similarity">
    <text evidence="1 5">Belongs to the eukaryotic ribosomal protein eL21 family.</text>
</comment>
<keyword evidence="3 5" id="KW-0687">Ribonucleoprotein</keyword>
<dbReference type="Gene3D" id="2.30.30.70">
    <property type="entry name" value="Ribosomal protein L21"/>
    <property type="match status" value="1"/>
</dbReference>
<evidence type="ECO:0000313" key="8">
    <source>
        <dbReference type="Proteomes" id="UP000053352"/>
    </source>
</evidence>
<dbReference type="NCBIfam" id="NF003303">
    <property type="entry name" value="PRK04306.1"/>
    <property type="match status" value="1"/>
</dbReference>
<organism evidence="7 8">
    <name type="scientific">Pyrodictium occultum</name>
    <dbReference type="NCBI Taxonomy" id="2309"/>
    <lineage>
        <taxon>Archaea</taxon>
        <taxon>Thermoproteota</taxon>
        <taxon>Thermoprotei</taxon>
        <taxon>Desulfurococcales</taxon>
        <taxon>Pyrodictiaceae</taxon>
        <taxon>Pyrodictium</taxon>
    </lineage>
</organism>
<dbReference type="FunFam" id="2.30.30.70:FF:000001">
    <property type="entry name" value="60S ribosomal protein L21"/>
    <property type="match status" value="1"/>
</dbReference>
<accession>A0A0V8RUP8</accession>
<evidence type="ECO:0000256" key="2">
    <source>
        <dbReference type="ARBA" id="ARBA00022980"/>
    </source>
</evidence>
<dbReference type="STRING" id="2309.CF15_02665"/>
<dbReference type="GO" id="GO:0006412">
    <property type="term" value="P:translation"/>
    <property type="evidence" value="ECO:0007669"/>
    <property type="project" value="UniProtKB-UniRule"/>
</dbReference>
<dbReference type="RefSeq" id="WP_058370413.1">
    <property type="nucleotide sequence ID" value="NZ_LNTB01000001.1"/>
</dbReference>
<evidence type="ECO:0000256" key="6">
    <source>
        <dbReference type="SAM" id="MobiDB-lite"/>
    </source>
</evidence>
<dbReference type="EMBL" id="LNTB01000001">
    <property type="protein sequence ID" value="KSW11736.1"/>
    <property type="molecule type" value="Genomic_DNA"/>
</dbReference>
<dbReference type="GO" id="GO:1990904">
    <property type="term" value="C:ribonucleoprotein complex"/>
    <property type="evidence" value="ECO:0007669"/>
    <property type="project" value="UniProtKB-KW"/>
</dbReference>
<dbReference type="InterPro" id="IPR036948">
    <property type="entry name" value="Ribosomal_eL21_sf"/>
</dbReference>
<dbReference type="HAMAP" id="MF_00369">
    <property type="entry name" value="Ribosomal_eL21"/>
    <property type="match status" value="1"/>
</dbReference>
<sequence>MKASRGFRHRTRKLLRKHVRERGAVPPLSLLMHEYKPGDKVYIIINPSVMKGMPHRRYHGKVATVVGRRGKAYILQLKVGSKVKTLIVRPEHMRPVPPEALTPPKKKEGV</sequence>
<evidence type="ECO:0000313" key="7">
    <source>
        <dbReference type="EMBL" id="KSW11736.1"/>
    </source>
</evidence>
<dbReference type="InterPro" id="IPR001147">
    <property type="entry name" value="Ribosomal_eL21"/>
</dbReference>
<evidence type="ECO:0000256" key="1">
    <source>
        <dbReference type="ARBA" id="ARBA00008427"/>
    </source>
</evidence>